<name>A0A0V1N6F0_9BILA</name>
<organism evidence="1 2">
    <name type="scientific">Trichinella papuae</name>
    <dbReference type="NCBI Taxonomy" id="268474"/>
    <lineage>
        <taxon>Eukaryota</taxon>
        <taxon>Metazoa</taxon>
        <taxon>Ecdysozoa</taxon>
        <taxon>Nematoda</taxon>
        <taxon>Enoplea</taxon>
        <taxon>Dorylaimia</taxon>
        <taxon>Trichinellida</taxon>
        <taxon>Trichinellidae</taxon>
        <taxon>Trichinella</taxon>
    </lineage>
</organism>
<reference evidence="1 2" key="1">
    <citation type="submission" date="2015-01" db="EMBL/GenBank/DDBJ databases">
        <title>Evolution of Trichinella species and genotypes.</title>
        <authorList>
            <person name="Korhonen P.K."/>
            <person name="Edoardo P."/>
            <person name="Giuseppe L.R."/>
            <person name="Gasser R.B."/>
        </authorList>
    </citation>
    <scope>NUCLEOTIDE SEQUENCE [LARGE SCALE GENOMIC DNA]</scope>
    <source>
        <strain evidence="1">ISS1980</strain>
    </source>
</reference>
<gene>
    <name evidence="1" type="ORF">T10_5682</name>
</gene>
<dbReference type="Proteomes" id="UP000054843">
    <property type="component" value="Unassembled WGS sequence"/>
</dbReference>
<evidence type="ECO:0000313" key="1">
    <source>
        <dbReference type="EMBL" id="KRZ79586.1"/>
    </source>
</evidence>
<keyword evidence="2" id="KW-1185">Reference proteome</keyword>
<comment type="caution">
    <text evidence="1">The sequence shown here is derived from an EMBL/GenBank/DDBJ whole genome shotgun (WGS) entry which is preliminary data.</text>
</comment>
<accession>A0A0V1N6F0</accession>
<sequence>MVFAKLSAIYQMIKLCGLLFAELGQLDVITSQLASFQVCTKAQQSTRFERLVKSFNRKTYSKEEKQKYNKQLLYQYR</sequence>
<dbReference type="AlphaFoldDB" id="A0A0V1N6F0"/>
<proteinExistence type="predicted"/>
<protein>
    <submittedName>
        <fullName evidence="1">Uncharacterized protein</fullName>
    </submittedName>
</protein>
<dbReference type="EMBL" id="JYDO01000006">
    <property type="protein sequence ID" value="KRZ79586.1"/>
    <property type="molecule type" value="Genomic_DNA"/>
</dbReference>
<evidence type="ECO:0000313" key="2">
    <source>
        <dbReference type="Proteomes" id="UP000054843"/>
    </source>
</evidence>